<feature type="transmembrane region" description="Helical" evidence="1">
    <location>
        <begin position="21"/>
        <end position="40"/>
    </location>
</feature>
<keyword evidence="1" id="KW-0812">Transmembrane</keyword>
<sequence length="228" mass="23371">MTTDDLPQARRMRRPTWRDPRLGVGIVLVAGSVALGAWAVRDAAATVEVYAAGDALTPGDAVTVEELTVREVRLGDDEDLYHLAADPLPEDAVAIRTIGAGELVPRTAVGGSEAVSVQPIVVSLGLAVPTDLGPGTVVDLWLAPAQATTGAASTESTREPELLAPTLVVAEVMEDDSVLAGTQGTSVELLVPRDEVSAVLAALSSEGQLVAVPTIDAGGADVPEPDET</sequence>
<reference evidence="2" key="3">
    <citation type="submission" date="2023-12" db="EMBL/GenBank/DDBJ databases">
        <authorList>
            <person name="Sun Q."/>
            <person name="Inoue M."/>
        </authorList>
    </citation>
    <scope>NUCLEOTIDE SEQUENCE</scope>
    <source>
        <strain evidence="2">JCM 17810</strain>
    </source>
</reference>
<keyword evidence="2" id="KW-0282">Flagellum</keyword>
<keyword evidence="2" id="KW-0966">Cell projection</keyword>
<reference evidence="2" key="1">
    <citation type="journal article" date="2014" name="Int. J. Syst. Evol. Microbiol.">
        <title>Complete genome of a new Firmicutes species belonging to the dominant human colonic microbiota ('Ruminococcus bicirculans') reveals two chromosomes and a selective capacity to utilize plant glucans.</title>
        <authorList>
            <consortium name="NISC Comparative Sequencing Program"/>
            <person name="Wegmann U."/>
            <person name="Louis P."/>
            <person name="Goesmann A."/>
            <person name="Henrissat B."/>
            <person name="Duncan S.H."/>
            <person name="Flint H.J."/>
        </authorList>
    </citation>
    <scope>NUCLEOTIDE SEQUENCE</scope>
    <source>
        <strain evidence="2">JCM 17810</strain>
    </source>
</reference>
<keyword evidence="1" id="KW-0472">Membrane</keyword>
<accession>A0ABP8KVB0</accession>
<gene>
    <name evidence="2" type="ORF">GCM10023169_04610</name>
    <name evidence="3" type="ORF">GCM10023169_12220</name>
</gene>
<comment type="caution">
    <text evidence="2">The sequence shown here is derived from an EMBL/GenBank/DDBJ whole genome shotgun (WGS) entry which is preliminary data.</text>
</comment>
<reference evidence="4" key="2">
    <citation type="journal article" date="2019" name="Int. J. Syst. Evol. Microbiol.">
        <title>The Global Catalogue of Microorganisms (GCM) 10K type strain sequencing project: providing services to taxonomists for standard genome sequencing and annotation.</title>
        <authorList>
            <consortium name="The Broad Institute Genomics Platform"/>
            <consortium name="The Broad Institute Genome Sequencing Center for Infectious Disease"/>
            <person name="Wu L."/>
            <person name="Ma J."/>
        </authorList>
    </citation>
    <scope>NUCLEOTIDE SEQUENCE [LARGE SCALE GENOMIC DNA]</scope>
    <source>
        <strain evidence="4">JCM 17810</strain>
    </source>
</reference>
<keyword evidence="1" id="KW-1133">Transmembrane helix</keyword>
<evidence type="ECO:0000313" key="4">
    <source>
        <dbReference type="Proteomes" id="UP001500622"/>
    </source>
</evidence>
<keyword evidence="4" id="KW-1185">Reference proteome</keyword>
<proteinExistence type="predicted"/>
<organism evidence="2 4">
    <name type="scientific">Georgenia halophila</name>
    <dbReference type="NCBI Taxonomy" id="620889"/>
    <lineage>
        <taxon>Bacteria</taxon>
        <taxon>Bacillati</taxon>
        <taxon>Actinomycetota</taxon>
        <taxon>Actinomycetes</taxon>
        <taxon>Micrococcales</taxon>
        <taxon>Bogoriellaceae</taxon>
        <taxon>Georgenia</taxon>
    </lineage>
</organism>
<keyword evidence="2" id="KW-0969">Cilium</keyword>
<evidence type="ECO:0000313" key="3">
    <source>
        <dbReference type="EMBL" id="GAA4420390.1"/>
    </source>
</evidence>
<dbReference type="Proteomes" id="UP001500622">
    <property type="component" value="Unassembled WGS sequence"/>
</dbReference>
<dbReference type="EMBL" id="BAABGN010000002">
    <property type="protein sequence ID" value="GAA4416837.1"/>
    <property type="molecule type" value="Genomic_DNA"/>
</dbReference>
<evidence type="ECO:0000313" key="2">
    <source>
        <dbReference type="EMBL" id="GAA4416837.1"/>
    </source>
</evidence>
<dbReference type="EMBL" id="BAABGN010000004">
    <property type="protein sequence ID" value="GAA4420390.1"/>
    <property type="molecule type" value="Genomic_DNA"/>
</dbReference>
<evidence type="ECO:0000256" key="1">
    <source>
        <dbReference type="SAM" id="Phobius"/>
    </source>
</evidence>
<name>A0ABP8KVB0_9MICO</name>
<protein>
    <submittedName>
        <fullName evidence="2">Flagellar protein FlgA</fullName>
    </submittedName>
</protein>